<keyword evidence="3" id="KW-1185">Reference proteome</keyword>
<proteinExistence type="predicted"/>
<evidence type="ECO:0000256" key="1">
    <source>
        <dbReference type="SAM" id="MobiDB-lite"/>
    </source>
</evidence>
<accession>A0A165B0K0</accession>
<dbReference type="EMBL" id="FITM01000066">
    <property type="protein sequence ID" value="SAY38655.1"/>
    <property type="molecule type" value="Genomic_DNA"/>
</dbReference>
<sequence>GEVAGYWEPTAFLYAEVFSRKCFSRSGSCSPNGRGSYDGESSGDVDATQAPPLGKRWRVRRVGDVDATLTRVFSWGRHRFSQRLQGWGTVGYGQVELEVTPELATGKDGAAMTTDLNLWLAAAGLCGTLLHPHRQDRCPWPWASPRAPPRDCRQPLPW</sequence>
<protein>
    <submittedName>
        <fullName evidence="2">Uncharacterized protein</fullName>
    </submittedName>
</protein>
<dbReference type="RefSeq" id="WP_218969724.1">
    <property type="nucleotide sequence ID" value="NZ_FITM01000066.1"/>
</dbReference>
<gene>
    <name evidence="2" type="ORF">FLM9_556</name>
</gene>
<reference evidence="3" key="1">
    <citation type="submission" date="2016-02" db="EMBL/GenBank/DDBJ databases">
        <authorList>
            <person name="liu f."/>
        </authorList>
    </citation>
    <scope>NUCLEOTIDE SEQUENCE [LARGE SCALE GENOMIC DNA]</scope>
</reference>
<feature type="region of interest" description="Disordered" evidence="1">
    <location>
        <begin position="26"/>
        <end position="50"/>
    </location>
</feature>
<evidence type="ECO:0000313" key="3">
    <source>
        <dbReference type="Proteomes" id="UP000182631"/>
    </source>
</evidence>
<organism evidence="2 3">
    <name type="scientific">Candidatus Synechococcus spongiarum</name>
    <dbReference type="NCBI Taxonomy" id="431041"/>
    <lineage>
        <taxon>Bacteria</taxon>
        <taxon>Bacillati</taxon>
        <taxon>Cyanobacteriota</taxon>
        <taxon>Cyanophyceae</taxon>
        <taxon>Synechococcales</taxon>
        <taxon>Synechococcaceae</taxon>
        <taxon>Synechococcus</taxon>
    </lineage>
</organism>
<name>A0A165B0K0_9SYNE</name>
<feature type="non-terminal residue" evidence="2">
    <location>
        <position position="1"/>
    </location>
</feature>
<dbReference type="AlphaFoldDB" id="A0A165B0K0"/>
<dbReference type="Proteomes" id="UP000182631">
    <property type="component" value="Unassembled WGS sequence"/>
</dbReference>
<evidence type="ECO:0000313" key="2">
    <source>
        <dbReference type="EMBL" id="SAY38655.1"/>
    </source>
</evidence>